<evidence type="ECO:0000256" key="4">
    <source>
        <dbReference type="PROSITE-ProRule" id="PRU00473"/>
    </source>
</evidence>
<evidence type="ECO:0000313" key="7">
    <source>
        <dbReference type="Proteomes" id="UP000475249"/>
    </source>
</evidence>
<evidence type="ECO:0000256" key="3">
    <source>
        <dbReference type="ARBA" id="ARBA00023237"/>
    </source>
</evidence>
<dbReference type="Proteomes" id="UP000475249">
    <property type="component" value="Unassembled WGS sequence"/>
</dbReference>
<dbReference type="InterPro" id="IPR006664">
    <property type="entry name" value="OMP_bac"/>
</dbReference>
<dbReference type="InterPro" id="IPR036737">
    <property type="entry name" value="OmpA-like_sf"/>
</dbReference>
<reference evidence="6 7" key="1">
    <citation type="submission" date="2020-01" db="EMBL/GenBank/DDBJ databases">
        <title>Bacteria diversity of Porities sp.</title>
        <authorList>
            <person name="Wang G."/>
        </authorList>
    </citation>
    <scope>NUCLEOTIDE SEQUENCE [LARGE SCALE GENOMIC DNA]</scope>
    <source>
        <strain evidence="6 7">R33</strain>
    </source>
</reference>
<evidence type="ECO:0000256" key="2">
    <source>
        <dbReference type="ARBA" id="ARBA00023136"/>
    </source>
</evidence>
<sequence>MKLPKNWLFLIAFFLLFLPSRAQEVYRKAENIRSEVLEELSEIGSLYFESDSGDLNTENRNQLERLSVLLEENKLLELLVTTHTDSRGSFSKNKSLSLKRGKQIKQFLVARGIAHNRIFIEALGEEQLINDCSDGVSCRDSLHRQNRRAEFIVFID</sequence>
<dbReference type="EMBL" id="WXYO01000002">
    <property type="protein sequence ID" value="NAS11527.1"/>
    <property type="molecule type" value="Genomic_DNA"/>
</dbReference>
<comment type="subcellular location">
    <subcellularLocation>
        <location evidence="1">Cell outer membrane</location>
    </subcellularLocation>
</comment>
<dbReference type="CDD" id="cd07185">
    <property type="entry name" value="OmpA_C-like"/>
    <property type="match status" value="1"/>
</dbReference>
<dbReference type="InterPro" id="IPR050330">
    <property type="entry name" value="Bact_OuterMem_StrucFunc"/>
</dbReference>
<evidence type="ECO:0000259" key="5">
    <source>
        <dbReference type="PROSITE" id="PS51123"/>
    </source>
</evidence>
<organism evidence="6 7">
    <name type="scientific">Poritiphilus flavus</name>
    <dbReference type="NCBI Taxonomy" id="2697053"/>
    <lineage>
        <taxon>Bacteria</taxon>
        <taxon>Pseudomonadati</taxon>
        <taxon>Bacteroidota</taxon>
        <taxon>Flavobacteriia</taxon>
        <taxon>Flavobacteriales</taxon>
        <taxon>Flavobacteriaceae</taxon>
        <taxon>Poritiphilus</taxon>
    </lineage>
</organism>
<dbReference type="GO" id="GO:0009279">
    <property type="term" value="C:cell outer membrane"/>
    <property type="evidence" value="ECO:0007669"/>
    <property type="project" value="UniProtKB-SubCell"/>
</dbReference>
<gene>
    <name evidence="6" type="ORF">GTQ38_05910</name>
</gene>
<keyword evidence="3" id="KW-0998">Cell outer membrane</keyword>
<keyword evidence="2 4" id="KW-0472">Membrane</keyword>
<evidence type="ECO:0000313" key="6">
    <source>
        <dbReference type="EMBL" id="NAS11527.1"/>
    </source>
</evidence>
<dbReference type="PRINTS" id="PR01021">
    <property type="entry name" value="OMPADOMAIN"/>
</dbReference>
<dbReference type="RefSeq" id="WP_161434548.1">
    <property type="nucleotide sequence ID" value="NZ_WXYO01000002.1"/>
</dbReference>
<name>A0A6L9E9R2_9FLAO</name>
<dbReference type="AlphaFoldDB" id="A0A6L9E9R2"/>
<accession>A0A6L9E9R2</accession>
<comment type="caution">
    <text evidence="6">The sequence shown here is derived from an EMBL/GenBank/DDBJ whole genome shotgun (WGS) entry which is preliminary data.</text>
</comment>
<dbReference type="SUPFAM" id="SSF103088">
    <property type="entry name" value="OmpA-like"/>
    <property type="match status" value="1"/>
</dbReference>
<dbReference type="Gene3D" id="3.30.1330.60">
    <property type="entry name" value="OmpA-like domain"/>
    <property type="match status" value="1"/>
</dbReference>
<dbReference type="PANTHER" id="PTHR30329:SF21">
    <property type="entry name" value="LIPOPROTEIN YIAD-RELATED"/>
    <property type="match status" value="1"/>
</dbReference>
<keyword evidence="7" id="KW-1185">Reference proteome</keyword>
<dbReference type="InterPro" id="IPR006665">
    <property type="entry name" value="OmpA-like"/>
</dbReference>
<dbReference type="Pfam" id="PF00691">
    <property type="entry name" value="OmpA"/>
    <property type="match status" value="1"/>
</dbReference>
<dbReference type="PANTHER" id="PTHR30329">
    <property type="entry name" value="STATOR ELEMENT OF FLAGELLAR MOTOR COMPLEX"/>
    <property type="match status" value="1"/>
</dbReference>
<protein>
    <submittedName>
        <fullName evidence="6">OmpA family protein</fullName>
    </submittedName>
</protein>
<feature type="domain" description="OmpA-like" evidence="5">
    <location>
        <begin position="35"/>
        <end position="156"/>
    </location>
</feature>
<evidence type="ECO:0000256" key="1">
    <source>
        <dbReference type="ARBA" id="ARBA00004442"/>
    </source>
</evidence>
<dbReference type="PROSITE" id="PS51123">
    <property type="entry name" value="OMPA_2"/>
    <property type="match status" value="1"/>
</dbReference>
<proteinExistence type="predicted"/>